<dbReference type="Proteomes" id="UP000604383">
    <property type="component" value="Unassembled WGS sequence"/>
</dbReference>
<dbReference type="GO" id="GO:0030527">
    <property type="term" value="F:structural constituent of chromatin"/>
    <property type="evidence" value="ECO:0007669"/>
    <property type="project" value="InterPro"/>
</dbReference>
<dbReference type="AlphaFoldDB" id="A0AB36B8A2"/>
<dbReference type="GO" id="GO:0005829">
    <property type="term" value="C:cytosol"/>
    <property type="evidence" value="ECO:0007669"/>
    <property type="project" value="TreeGrafter"/>
</dbReference>
<dbReference type="EMBL" id="WWTN01000025">
    <property type="protein sequence ID" value="MZH56886.1"/>
    <property type="molecule type" value="Genomic_DNA"/>
</dbReference>
<dbReference type="InterPro" id="IPR020816">
    <property type="entry name" value="Histone-like_DNA-bd_CS"/>
</dbReference>
<dbReference type="PRINTS" id="PR01727">
    <property type="entry name" value="DNABINDINGHU"/>
</dbReference>
<evidence type="ECO:0000256" key="3">
    <source>
        <dbReference type="ARBA" id="ARBA00023125"/>
    </source>
</evidence>
<dbReference type="GO" id="GO:0030261">
    <property type="term" value="P:chromosome condensation"/>
    <property type="evidence" value="ECO:0007669"/>
    <property type="project" value="UniProtKB-KW"/>
</dbReference>
<dbReference type="RefSeq" id="WP_002607797.1">
    <property type="nucleotide sequence ID" value="NZ_CABHIW010000001.1"/>
</dbReference>
<dbReference type="InterPro" id="IPR000119">
    <property type="entry name" value="Hist_DNA-bd"/>
</dbReference>
<sequence>MKTTIKKVDLAESVKNALATTKSAGMEAVETVFTEIAKALAEGNTVEISGFGKFEVTERSARTGINPATKEKIEIPASKSVKFKPSKALKDQVK</sequence>
<keyword evidence="3 5" id="KW-0238">DNA-binding</keyword>
<keyword evidence="2" id="KW-0226">DNA condensation</keyword>
<dbReference type="PANTHER" id="PTHR33175:SF3">
    <property type="entry name" value="DNA-BINDING PROTEIN HU-BETA"/>
    <property type="match status" value="1"/>
</dbReference>
<dbReference type="PANTHER" id="PTHR33175">
    <property type="entry name" value="DNA-BINDING PROTEIN HU"/>
    <property type="match status" value="1"/>
</dbReference>
<dbReference type="InterPro" id="IPR010992">
    <property type="entry name" value="IHF-like_DNA-bd_dom_sf"/>
</dbReference>
<dbReference type="GO" id="GO:0003677">
    <property type="term" value="F:DNA binding"/>
    <property type="evidence" value="ECO:0007669"/>
    <property type="project" value="UniProtKB-KW"/>
</dbReference>
<accession>A0AB36B8A2</accession>
<reference evidence="5" key="1">
    <citation type="journal article" date="2019" name="Nat. Med.">
        <title>A library of human gut bacterial isolates paired with longitudinal multiomics data enables mechanistic microbiome research.</title>
        <authorList>
            <person name="Poyet M."/>
            <person name="Groussin M."/>
            <person name="Gibbons S.M."/>
            <person name="Avila-Pacheco J."/>
            <person name="Jiang X."/>
            <person name="Kearney S.M."/>
            <person name="Perrotta A.R."/>
            <person name="Berdy B."/>
            <person name="Zhao S."/>
            <person name="Lieberman T.D."/>
            <person name="Swanson P.K."/>
            <person name="Smith M."/>
            <person name="Roesemann S."/>
            <person name="Alexander J.E."/>
            <person name="Rich S.A."/>
            <person name="Livny J."/>
            <person name="Vlamakis H."/>
            <person name="Clish C."/>
            <person name="Bullock K."/>
            <person name="Deik A."/>
            <person name="Scott J."/>
            <person name="Pierce K.A."/>
            <person name="Xavier R.J."/>
            <person name="Alm E.J."/>
        </authorList>
    </citation>
    <scope>NUCLEOTIDE SEQUENCE</scope>
    <source>
        <strain evidence="5">BIOML-A12</strain>
    </source>
</reference>
<evidence type="ECO:0000256" key="4">
    <source>
        <dbReference type="RuleBase" id="RU003939"/>
    </source>
</evidence>
<dbReference type="PROSITE" id="PS00045">
    <property type="entry name" value="HISTONE_LIKE"/>
    <property type="match status" value="1"/>
</dbReference>
<dbReference type="Gene3D" id="4.10.520.10">
    <property type="entry name" value="IHF-like DNA-binding proteins"/>
    <property type="match status" value="1"/>
</dbReference>
<evidence type="ECO:0000313" key="5">
    <source>
        <dbReference type="EMBL" id="MZH56886.1"/>
    </source>
</evidence>
<dbReference type="SUPFAM" id="SSF47729">
    <property type="entry name" value="IHF-like DNA-binding proteins"/>
    <property type="match status" value="1"/>
</dbReference>
<comment type="caution">
    <text evidence="5">The sequence shown here is derived from an EMBL/GenBank/DDBJ whole genome shotgun (WGS) entry which is preliminary data.</text>
</comment>
<evidence type="ECO:0000313" key="6">
    <source>
        <dbReference type="Proteomes" id="UP000604383"/>
    </source>
</evidence>
<evidence type="ECO:0000256" key="2">
    <source>
        <dbReference type="ARBA" id="ARBA00023067"/>
    </source>
</evidence>
<comment type="similarity">
    <text evidence="1 4">Belongs to the bacterial histone-like protein family.</text>
</comment>
<dbReference type="CDD" id="cd13831">
    <property type="entry name" value="HU"/>
    <property type="match status" value="1"/>
</dbReference>
<dbReference type="SMART" id="SM00411">
    <property type="entry name" value="BHL"/>
    <property type="match status" value="1"/>
</dbReference>
<organism evidence="5 6">
    <name type="scientific">Clostridium innocuum</name>
    <dbReference type="NCBI Taxonomy" id="1522"/>
    <lineage>
        <taxon>Bacteria</taxon>
        <taxon>Bacillati</taxon>
        <taxon>Bacillota</taxon>
        <taxon>Clostridia</taxon>
        <taxon>Eubacteriales</taxon>
        <taxon>Clostridiaceae</taxon>
        <taxon>Clostridium</taxon>
    </lineage>
</organism>
<gene>
    <name evidence="5" type="ORF">GT664_14310</name>
</gene>
<name>A0AB36B8A2_CLOIN</name>
<protein>
    <submittedName>
        <fullName evidence="5">HU family DNA-binding protein</fullName>
    </submittedName>
</protein>
<evidence type="ECO:0000256" key="1">
    <source>
        <dbReference type="ARBA" id="ARBA00010529"/>
    </source>
</evidence>
<proteinExistence type="inferred from homology"/>
<dbReference type="Pfam" id="PF00216">
    <property type="entry name" value="Bac_DNA_binding"/>
    <property type="match status" value="1"/>
</dbReference>